<dbReference type="AlphaFoldDB" id="A0AAN4ZMK0"/>
<feature type="domain" description="Fucosyltransferase C-terminal" evidence="8">
    <location>
        <begin position="1"/>
        <end position="96"/>
    </location>
</feature>
<accession>A0AAN4ZMK0</accession>
<comment type="caution">
    <text evidence="9">The sequence shown here is derived from an EMBL/GenBank/DDBJ whole genome shotgun (WGS) entry which is preliminary data.</text>
</comment>
<organism evidence="9 10">
    <name type="scientific">Pristionchus mayeri</name>
    <dbReference type="NCBI Taxonomy" id="1317129"/>
    <lineage>
        <taxon>Eukaryota</taxon>
        <taxon>Metazoa</taxon>
        <taxon>Ecdysozoa</taxon>
        <taxon>Nematoda</taxon>
        <taxon>Chromadorea</taxon>
        <taxon>Rhabditida</taxon>
        <taxon>Rhabditina</taxon>
        <taxon>Diplogasteromorpha</taxon>
        <taxon>Diplogasteroidea</taxon>
        <taxon>Neodiplogasteridae</taxon>
        <taxon>Pristionchus</taxon>
    </lineage>
</organism>
<dbReference type="GO" id="GO:0000139">
    <property type="term" value="C:Golgi membrane"/>
    <property type="evidence" value="ECO:0007669"/>
    <property type="project" value="UniProtKB-SubCell"/>
</dbReference>
<evidence type="ECO:0000256" key="3">
    <source>
        <dbReference type="ARBA" id="ARBA00008919"/>
    </source>
</evidence>
<evidence type="ECO:0000313" key="10">
    <source>
        <dbReference type="Proteomes" id="UP001328107"/>
    </source>
</evidence>
<reference evidence="10" key="1">
    <citation type="submission" date="2022-10" db="EMBL/GenBank/DDBJ databases">
        <title>Genome assembly of Pristionchus species.</title>
        <authorList>
            <person name="Yoshida K."/>
            <person name="Sommer R.J."/>
        </authorList>
    </citation>
    <scope>NUCLEOTIDE SEQUENCE [LARGE SCALE GENOMIC DNA]</scope>
    <source>
        <strain evidence="10">RS5460</strain>
    </source>
</reference>
<keyword evidence="7" id="KW-0812">Transmembrane</keyword>
<evidence type="ECO:0000259" key="8">
    <source>
        <dbReference type="Pfam" id="PF00852"/>
    </source>
</evidence>
<dbReference type="EC" id="2.4.1.-" evidence="7"/>
<dbReference type="InterPro" id="IPR055270">
    <property type="entry name" value="Glyco_tran_10_C"/>
</dbReference>
<gene>
    <name evidence="9" type="ORF">PMAYCL1PPCAC_11203</name>
</gene>
<evidence type="ECO:0000256" key="4">
    <source>
        <dbReference type="ARBA" id="ARBA00022676"/>
    </source>
</evidence>
<evidence type="ECO:0000256" key="1">
    <source>
        <dbReference type="ARBA" id="ARBA00004323"/>
    </source>
</evidence>
<keyword evidence="4 7" id="KW-0328">Glycosyltransferase</keyword>
<dbReference type="GO" id="GO:0008417">
    <property type="term" value="F:fucosyltransferase activity"/>
    <property type="evidence" value="ECO:0007669"/>
    <property type="project" value="InterPro"/>
</dbReference>
<comment type="pathway">
    <text evidence="2">Protein modification; protein glycosylation.</text>
</comment>
<comment type="similarity">
    <text evidence="3 7">Belongs to the glycosyltransferase 10 family.</text>
</comment>
<dbReference type="EMBL" id="BTRK01000003">
    <property type="protein sequence ID" value="GMR41007.1"/>
    <property type="molecule type" value="Genomic_DNA"/>
</dbReference>
<name>A0AAN4ZMK0_9BILA</name>
<keyword evidence="6 7" id="KW-0333">Golgi apparatus</keyword>
<keyword evidence="10" id="KW-1185">Reference proteome</keyword>
<dbReference type="PANTHER" id="PTHR48438">
    <property type="entry name" value="ALPHA-(1,3)-FUCOSYLTRANSFERASE C-RELATED"/>
    <property type="match status" value="1"/>
</dbReference>
<evidence type="ECO:0000313" key="9">
    <source>
        <dbReference type="EMBL" id="GMR41007.1"/>
    </source>
</evidence>
<comment type="subcellular location">
    <subcellularLocation>
        <location evidence="1">Golgi apparatus membrane</location>
        <topology evidence="1">Single-pass type II membrane protein</topology>
    </subcellularLocation>
    <subcellularLocation>
        <location evidence="7">Golgi apparatus</location>
        <location evidence="7">Golgi stack membrane</location>
        <topology evidence="7">Single-pass type II membrane protein</topology>
    </subcellularLocation>
</comment>
<protein>
    <recommendedName>
        <fullName evidence="7">Fucosyltransferase</fullName>
        <ecNumber evidence="7">2.4.1.-</ecNumber>
    </recommendedName>
</protein>
<feature type="non-terminal residue" evidence="9">
    <location>
        <position position="1"/>
    </location>
</feature>
<dbReference type="SUPFAM" id="SSF53756">
    <property type="entry name" value="UDP-Glycosyltransferase/glycogen phosphorylase"/>
    <property type="match status" value="1"/>
</dbReference>
<feature type="non-terminal residue" evidence="9">
    <location>
        <position position="107"/>
    </location>
</feature>
<dbReference type="GO" id="GO:0032580">
    <property type="term" value="C:Golgi cisterna membrane"/>
    <property type="evidence" value="ECO:0007669"/>
    <property type="project" value="UniProtKB-SubCell"/>
</dbReference>
<evidence type="ECO:0000256" key="2">
    <source>
        <dbReference type="ARBA" id="ARBA00004922"/>
    </source>
</evidence>
<keyword evidence="7" id="KW-0472">Membrane</keyword>
<sequence length="107" mass="12732">RFILALENSVCYDYVTEKAFRYKELIVPIVRYRRPVEEVIPSDGFIAIDDFESIAKLKEHLLKLQQNDEYFAWLNRTEDREIKRRGLCQLCNDIHVGDLTVHSTIRM</sequence>
<dbReference type="Pfam" id="PF00852">
    <property type="entry name" value="Glyco_transf_10"/>
    <property type="match status" value="1"/>
</dbReference>
<proteinExistence type="inferred from homology"/>
<dbReference type="InterPro" id="IPR001503">
    <property type="entry name" value="Glyco_trans_10"/>
</dbReference>
<dbReference type="PANTHER" id="PTHR48438:SF1">
    <property type="entry name" value="ALPHA-(1,3)-FUCOSYLTRANSFERASE C-RELATED"/>
    <property type="match status" value="1"/>
</dbReference>
<dbReference type="InterPro" id="IPR038577">
    <property type="entry name" value="GT10-like_C_sf"/>
</dbReference>
<evidence type="ECO:0000256" key="5">
    <source>
        <dbReference type="ARBA" id="ARBA00022679"/>
    </source>
</evidence>
<keyword evidence="5 7" id="KW-0808">Transferase</keyword>
<evidence type="ECO:0000256" key="6">
    <source>
        <dbReference type="ARBA" id="ARBA00023034"/>
    </source>
</evidence>
<dbReference type="Proteomes" id="UP001328107">
    <property type="component" value="Unassembled WGS sequence"/>
</dbReference>
<evidence type="ECO:0000256" key="7">
    <source>
        <dbReference type="RuleBase" id="RU003832"/>
    </source>
</evidence>
<dbReference type="Gene3D" id="3.40.50.11660">
    <property type="entry name" value="Glycosyl transferase family 10, C-terminal domain"/>
    <property type="match status" value="1"/>
</dbReference>